<feature type="domain" description="MmgE/PrpD N-terminal" evidence="2">
    <location>
        <begin position="18"/>
        <end position="249"/>
    </location>
</feature>
<dbReference type="SUPFAM" id="SSF103378">
    <property type="entry name" value="2-methylcitrate dehydratase PrpD"/>
    <property type="match status" value="1"/>
</dbReference>
<keyword evidence="5" id="KW-1185">Reference proteome</keyword>
<evidence type="ECO:0000313" key="4">
    <source>
        <dbReference type="EMBL" id="SDG81545.1"/>
    </source>
</evidence>
<dbReference type="PANTHER" id="PTHR16943">
    <property type="entry name" value="2-METHYLCITRATE DEHYDRATASE-RELATED"/>
    <property type="match status" value="1"/>
</dbReference>
<dbReference type="EMBL" id="LT629692">
    <property type="protein sequence ID" value="SDG81545.1"/>
    <property type="molecule type" value="Genomic_DNA"/>
</dbReference>
<comment type="similarity">
    <text evidence="1">Belongs to the PrpD family.</text>
</comment>
<dbReference type="InterPro" id="IPR036148">
    <property type="entry name" value="MmgE/PrpD_sf"/>
</dbReference>
<dbReference type="AlphaFoldDB" id="A0A1G7XBC8"/>
<dbReference type="Gene3D" id="3.30.1330.120">
    <property type="entry name" value="2-methylcitrate dehydratase PrpD"/>
    <property type="match status" value="1"/>
</dbReference>
<dbReference type="InterPro" id="IPR005656">
    <property type="entry name" value="MmgE_PrpD"/>
</dbReference>
<dbReference type="InterPro" id="IPR045337">
    <property type="entry name" value="MmgE_PrpD_C"/>
</dbReference>
<evidence type="ECO:0000313" key="5">
    <source>
        <dbReference type="Proteomes" id="UP000199009"/>
    </source>
</evidence>
<proteinExistence type="inferred from homology"/>
<dbReference type="Proteomes" id="UP000199009">
    <property type="component" value="Chromosome I"/>
</dbReference>
<dbReference type="InterPro" id="IPR042183">
    <property type="entry name" value="MmgE/PrpD_sf_1"/>
</dbReference>
<dbReference type="InterPro" id="IPR045336">
    <property type="entry name" value="MmgE_PrpD_N"/>
</dbReference>
<dbReference type="Gene3D" id="1.10.4100.10">
    <property type="entry name" value="2-methylcitrate dehydratase PrpD"/>
    <property type="match status" value="1"/>
</dbReference>
<dbReference type="STRING" id="370764.SAMN04489810_1369"/>
<dbReference type="OrthoDB" id="9797528at2"/>
<protein>
    <submittedName>
        <fullName evidence="4">2-methylcitrate dehydratase PrpD</fullName>
    </submittedName>
</protein>
<gene>
    <name evidence="4" type="ORF">SAMN04489810_1369</name>
</gene>
<evidence type="ECO:0000256" key="1">
    <source>
        <dbReference type="ARBA" id="ARBA00006174"/>
    </source>
</evidence>
<accession>A0A1G7XBC8</accession>
<dbReference type="Pfam" id="PF19305">
    <property type="entry name" value="MmgE_PrpD_C"/>
    <property type="match status" value="1"/>
</dbReference>
<evidence type="ECO:0000259" key="2">
    <source>
        <dbReference type="Pfam" id="PF03972"/>
    </source>
</evidence>
<dbReference type="PANTHER" id="PTHR16943:SF8">
    <property type="entry name" value="2-METHYLCITRATE DEHYDRATASE"/>
    <property type="match status" value="1"/>
</dbReference>
<dbReference type="RefSeq" id="WP_091487975.1">
    <property type="nucleotide sequence ID" value="NZ_LT629692.1"/>
</dbReference>
<sequence>MSTTLAADLSRAYAAPAIALEYGDIAAETVSATLDALYDTLAVSLGGLTAPGVPEARTALSAWGPGRASVWGGFGSAPAPFAAIANAGALHALDYDDTDDGVPLHANSVLLPVLIADLEENQPDIRGHAFLTALAAGIDGTMRIGRAGGPRGSRGWNYSVISGGMGSVLGIARLRGWDVETTISALGHQLAQTAGSLQSIIDGSLAKRFQPAMVAKDVLIGAAFAQAGIDGPRNVFEGRAGFFNLYQDGVFNADVLVDSAASASLVNDLSLKPYPACRFTHACIDVTLRMKAAGIDPAEVDRLTYQVSGQAMNMVGREFDPASANVVDAQFSVAYTASVGLHRGAVIIEDFDPENFRSSAAGAFARDRVGVEVLEGVDFLGMAPVKAIARLRDGSVQEFVGDTVSGSPEARMSAEQLKEKATDCIRRGRADVTADELWDATRQLENDGPVDLLLELLRRPAVDE</sequence>
<name>A0A1G7XBC8_9MICO</name>
<dbReference type="Pfam" id="PF03972">
    <property type="entry name" value="MmgE_PrpD_N"/>
    <property type="match status" value="1"/>
</dbReference>
<evidence type="ECO:0000259" key="3">
    <source>
        <dbReference type="Pfam" id="PF19305"/>
    </source>
</evidence>
<feature type="domain" description="MmgE/PrpD C-terminal" evidence="3">
    <location>
        <begin position="274"/>
        <end position="436"/>
    </location>
</feature>
<organism evidence="4 5">
    <name type="scientific">Microbacterium pygmaeum</name>
    <dbReference type="NCBI Taxonomy" id="370764"/>
    <lineage>
        <taxon>Bacteria</taxon>
        <taxon>Bacillati</taxon>
        <taxon>Actinomycetota</taxon>
        <taxon>Actinomycetes</taxon>
        <taxon>Micrococcales</taxon>
        <taxon>Microbacteriaceae</taxon>
        <taxon>Microbacterium</taxon>
    </lineage>
</organism>
<dbReference type="GO" id="GO:0016829">
    <property type="term" value="F:lyase activity"/>
    <property type="evidence" value="ECO:0007669"/>
    <property type="project" value="InterPro"/>
</dbReference>
<dbReference type="InterPro" id="IPR042188">
    <property type="entry name" value="MmgE/PrpD_sf_2"/>
</dbReference>
<reference evidence="4 5" key="1">
    <citation type="submission" date="2016-10" db="EMBL/GenBank/DDBJ databases">
        <authorList>
            <person name="de Groot N.N."/>
        </authorList>
    </citation>
    <scope>NUCLEOTIDE SEQUENCE [LARGE SCALE GENOMIC DNA]</scope>
    <source>
        <strain evidence="4 5">DSM 23142</strain>
    </source>
</reference>